<feature type="compositionally biased region" description="Polar residues" evidence="1">
    <location>
        <begin position="101"/>
        <end position="120"/>
    </location>
</feature>
<evidence type="ECO:0000313" key="2">
    <source>
        <dbReference type="EMBL" id="EJK55033.1"/>
    </source>
</evidence>
<keyword evidence="3" id="KW-1185">Reference proteome</keyword>
<name>K0RMR0_THAOC</name>
<evidence type="ECO:0000256" key="1">
    <source>
        <dbReference type="SAM" id="MobiDB-lite"/>
    </source>
</evidence>
<proteinExistence type="predicted"/>
<dbReference type="InterPro" id="IPR012337">
    <property type="entry name" value="RNaseH-like_sf"/>
</dbReference>
<dbReference type="SUPFAM" id="SSF53098">
    <property type="entry name" value="Ribonuclease H-like"/>
    <property type="match status" value="1"/>
</dbReference>
<evidence type="ECO:0008006" key="4">
    <source>
        <dbReference type="Google" id="ProtNLM"/>
    </source>
</evidence>
<protein>
    <recommendedName>
        <fullName evidence="4">Integrase catalytic domain-containing protein</fullName>
    </recommendedName>
</protein>
<reference evidence="2 3" key="1">
    <citation type="journal article" date="2012" name="Genome Biol.">
        <title>Genome and low-iron response of an oceanic diatom adapted to chronic iron limitation.</title>
        <authorList>
            <person name="Lommer M."/>
            <person name="Specht M."/>
            <person name="Roy A.S."/>
            <person name="Kraemer L."/>
            <person name="Andreson R."/>
            <person name="Gutowska M.A."/>
            <person name="Wolf J."/>
            <person name="Bergner S.V."/>
            <person name="Schilhabel M.B."/>
            <person name="Klostermeier U.C."/>
            <person name="Beiko R.G."/>
            <person name="Rosenstiel P."/>
            <person name="Hippler M."/>
            <person name="Laroche J."/>
        </authorList>
    </citation>
    <scope>NUCLEOTIDE SEQUENCE [LARGE SCALE GENOMIC DNA]</scope>
    <source>
        <strain evidence="2 3">CCMP1005</strain>
    </source>
</reference>
<sequence length="538" mass="60549">MRGARGGFGYAASALATEELQSGLNALHGDKMAQANSVYDLPSIEQSIHWMHASLGYPAAATWLAACRKGNLVGFPFADVKFIRKYYPETPETPAGHLNRQRQNIRSTKPQSQPLEQVDTSDLRGKKIRDVYIKVHEAKNTIFSDQTGRFPVTSRAGNKYIMLMVEIDSNAVLVEPMSSRTEKEMQRAYLALLARLKAAGVAPKKHVLDNECSAAMKTLIRETCKLELVPPYCHRRNVAEVQIKNFKSHFISVLAGVDPDFPCHLWDKLLPGAEIQFNLLRQSNMTPTVSAYAHLFGPFDYNRMPLGPLGCAVNVHIPPDVRASWGTHTRNGWYLGGSYEHYRSHRCVDATTRRDCVSATVDFKHKRITSPQVKIGDKVVNAVSSLSQELRRLVKSRKHSPVRNDLRELQALADAVRPIVARHRDAADIPADSPRVRQDIQVIQDIIDRAARPAPRVLDPGIPLPRVQEMSQPGSTAPPVSPWIPCPLRGYHFRGCRRRPNRDPPHRLSRMPRVTERVSRLQCSPPTWRARPRANDLW</sequence>
<accession>K0RMR0</accession>
<comment type="caution">
    <text evidence="2">The sequence shown here is derived from an EMBL/GenBank/DDBJ whole genome shotgun (WGS) entry which is preliminary data.</text>
</comment>
<dbReference type="AlphaFoldDB" id="K0RMR0"/>
<dbReference type="OrthoDB" id="46155at2759"/>
<dbReference type="OMA" id="DTINTME"/>
<dbReference type="Gene3D" id="3.30.420.10">
    <property type="entry name" value="Ribonuclease H-like superfamily/Ribonuclease H"/>
    <property type="match status" value="1"/>
</dbReference>
<dbReference type="InterPro" id="IPR036397">
    <property type="entry name" value="RNaseH_sf"/>
</dbReference>
<feature type="region of interest" description="Disordered" evidence="1">
    <location>
        <begin position="497"/>
        <end position="538"/>
    </location>
</feature>
<evidence type="ECO:0000313" key="3">
    <source>
        <dbReference type="Proteomes" id="UP000266841"/>
    </source>
</evidence>
<gene>
    <name evidence="2" type="ORF">THAOC_25280</name>
</gene>
<dbReference type="GO" id="GO:0003676">
    <property type="term" value="F:nucleic acid binding"/>
    <property type="evidence" value="ECO:0007669"/>
    <property type="project" value="InterPro"/>
</dbReference>
<organism evidence="2 3">
    <name type="scientific">Thalassiosira oceanica</name>
    <name type="common">Marine diatom</name>
    <dbReference type="NCBI Taxonomy" id="159749"/>
    <lineage>
        <taxon>Eukaryota</taxon>
        <taxon>Sar</taxon>
        <taxon>Stramenopiles</taxon>
        <taxon>Ochrophyta</taxon>
        <taxon>Bacillariophyta</taxon>
        <taxon>Coscinodiscophyceae</taxon>
        <taxon>Thalassiosirophycidae</taxon>
        <taxon>Thalassiosirales</taxon>
        <taxon>Thalassiosiraceae</taxon>
        <taxon>Thalassiosira</taxon>
    </lineage>
</organism>
<dbReference type="Proteomes" id="UP000266841">
    <property type="component" value="Unassembled WGS sequence"/>
</dbReference>
<dbReference type="EMBL" id="AGNL01034847">
    <property type="protein sequence ID" value="EJK55033.1"/>
    <property type="molecule type" value="Genomic_DNA"/>
</dbReference>
<feature type="region of interest" description="Disordered" evidence="1">
    <location>
        <begin position="91"/>
        <end position="120"/>
    </location>
</feature>